<evidence type="ECO:0000256" key="1">
    <source>
        <dbReference type="SAM" id="MobiDB-lite"/>
    </source>
</evidence>
<proteinExistence type="predicted"/>
<sequence>MVTERRLRTPLPDASRTPVLRPALWRLGAGGEGARSGPAPSQDTRARARPVSRTLPGGGARRPPHPPQPAPARWAERSGAARRGRSRRWRRSSRRLYRRNPFRPGTPPVFANTLGGLPRGPSGVAAPGSSDAQPRAAEPGLEPAEGVRTSEMERVPPSLRRRRCCLLDVSVTFRRRGAAQLTPGRQTAALSEAWASLPRPLPSSRPREGDPVRPKETQPKGKK</sequence>
<reference evidence="3" key="3">
    <citation type="submission" date="2025-08" db="UniProtKB">
        <authorList>
            <consortium name="RefSeq"/>
        </authorList>
    </citation>
    <scope>IDENTIFICATION</scope>
    <source>
        <strain evidence="3">17A/GY</strain>
        <tissue evidence="3">Liver</tissue>
    </source>
</reference>
<keyword evidence="2" id="KW-1185">Reference proteome</keyword>
<feature type="region of interest" description="Disordered" evidence="1">
    <location>
        <begin position="1"/>
        <end position="159"/>
    </location>
</feature>
<feature type="region of interest" description="Disordered" evidence="1">
    <location>
        <begin position="191"/>
        <end position="223"/>
    </location>
</feature>
<evidence type="ECO:0000313" key="3">
    <source>
        <dbReference type="RefSeq" id="XP_027286652.1"/>
    </source>
</evidence>
<dbReference type="Proteomes" id="UP001108280">
    <property type="component" value="Chromosome 9"/>
</dbReference>
<feature type="compositionally biased region" description="Basic and acidic residues" evidence="1">
    <location>
        <begin position="205"/>
        <end position="223"/>
    </location>
</feature>
<name>A0A9J7JZQ8_CRIGR</name>
<organism evidence="2 3">
    <name type="scientific">Cricetulus griseus</name>
    <name type="common">Chinese hamster</name>
    <name type="synonym">Cricetulus barabensis griseus</name>
    <dbReference type="NCBI Taxonomy" id="10029"/>
    <lineage>
        <taxon>Eukaryota</taxon>
        <taxon>Metazoa</taxon>
        <taxon>Chordata</taxon>
        <taxon>Craniata</taxon>
        <taxon>Vertebrata</taxon>
        <taxon>Euteleostomi</taxon>
        <taxon>Mammalia</taxon>
        <taxon>Eutheria</taxon>
        <taxon>Euarchontoglires</taxon>
        <taxon>Glires</taxon>
        <taxon>Rodentia</taxon>
        <taxon>Myomorpha</taxon>
        <taxon>Muroidea</taxon>
        <taxon>Cricetidae</taxon>
        <taxon>Cricetinae</taxon>
        <taxon>Cricetulus</taxon>
    </lineage>
</organism>
<feature type="compositionally biased region" description="Basic residues" evidence="1">
    <location>
        <begin position="80"/>
        <end position="101"/>
    </location>
</feature>
<dbReference type="AlphaFoldDB" id="A0A9J7JZQ8"/>
<protein>
    <submittedName>
        <fullName evidence="3">Uncharacterized protein LOC113837278</fullName>
    </submittedName>
</protein>
<reference evidence="2" key="1">
    <citation type="journal article" date="2018" name="Biotechnol. Bioeng.">
        <title>A reference genome of the Chinese hamster based on a hybrid assembly strategy.</title>
        <authorList>
            <person name="Rupp O."/>
            <person name="MacDonald M.L."/>
            <person name="Li S."/>
            <person name="Dhiman H."/>
            <person name="Polson S."/>
            <person name="Griep S."/>
            <person name="Heffner K."/>
            <person name="Hernandez I."/>
            <person name="Brinkrolf K."/>
            <person name="Jadhav V."/>
            <person name="Samoudi M."/>
            <person name="Hao H."/>
            <person name="Kingham B."/>
            <person name="Goesmann A."/>
            <person name="Betenbaugh M.J."/>
            <person name="Lewis N.E."/>
            <person name="Borth N."/>
            <person name="Lee K.H."/>
        </authorList>
    </citation>
    <scope>NUCLEOTIDE SEQUENCE [LARGE SCALE GENOMIC DNA]</scope>
    <source>
        <strain evidence="2">17A/GY</strain>
    </source>
</reference>
<accession>A0A9J7JZQ8</accession>
<evidence type="ECO:0000313" key="2">
    <source>
        <dbReference type="Proteomes" id="UP001108280"/>
    </source>
</evidence>
<dbReference type="KEGG" id="cge:113837278"/>
<dbReference type="GeneID" id="113837278"/>
<dbReference type="RefSeq" id="XP_027286652.1">
    <property type="nucleotide sequence ID" value="XM_027430851.2"/>
</dbReference>
<gene>
    <name evidence="3" type="primary">LOC113837278</name>
</gene>
<reference evidence="2" key="2">
    <citation type="journal article" date="2020" name="Biotechnol. Bioeng.">
        <title>Chromosome-scale scaffolds for the Chinese hamster reference genome assembly to facilitate the study of the CHO epigenome.</title>
        <authorList>
            <person name="Hilliard W."/>
            <person name="MacDonald M."/>
            <person name="Lee K.H."/>
        </authorList>
    </citation>
    <scope>NUCLEOTIDE SEQUENCE [LARGE SCALE GENOMIC DNA]</scope>
    <source>
        <strain evidence="2">17A/GY</strain>
    </source>
</reference>